<organism evidence="4 5">
    <name type="scientific">Niallia taxi</name>
    <dbReference type="NCBI Taxonomy" id="2499688"/>
    <lineage>
        <taxon>Bacteria</taxon>
        <taxon>Bacillati</taxon>
        <taxon>Bacillota</taxon>
        <taxon>Bacilli</taxon>
        <taxon>Bacillales</taxon>
        <taxon>Bacillaceae</taxon>
        <taxon>Niallia</taxon>
    </lineage>
</organism>
<evidence type="ECO:0000256" key="3">
    <source>
        <dbReference type="RuleBase" id="RU000363"/>
    </source>
</evidence>
<keyword evidence="5" id="KW-1185">Reference proteome</keyword>
<gene>
    <name evidence="4" type="ORF">EM808_12460</name>
</gene>
<dbReference type="InterPro" id="IPR050259">
    <property type="entry name" value="SDR"/>
</dbReference>
<dbReference type="InterPro" id="IPR036291">
    <property type="entry name" value="NAD(P)-bd_dom_sf"/>
</dbReference>
<dbReference type="RefSeq" id="WP_127738540.1">
    <property type="nucleotide sequence ID" value="NZ_RZTZ01000004.1"/>
</dbReference>
<dbReference type="GO" id="GO:0008206">
    <property type="term" value="P:bile acid metabolic process"/>
    <property type="evidence" value="ECO:0007669"/>
    <property type="project" value="UniProtKB-ARBA"/>
</dbReference>
<dbReference type="AlphaFoldDB" id="A0A3S2X8P8"/>
<dbReference type="PRINTS" id="PR00081">
    <property type="entry name" value="GDHRDH"/>
</dbReference>
<evidence type="ECO:0000313" key="5">
    <source>
        <dbReference type="Proteomes" id="UP000288024"/>
    </source>
</evidence>
<dbReference type="Gene3D" id="3.40.50.720">
    <property type="entry name" value="NAD(P)-binding Rossmann-like Domain"/>
    <property type="match status" value="1"/>
</dbReference>
<dbReference type="PROSITE" id="PS00061">
    <property type="entry name" value="ADH_SHORT"/>
    <property type="match status" value="1"/>
</dbReference>
<dbReference type="Pfam" id="PF00106">
    <property type="entry name" value="adh_short"/>
    <property type="match status" value="1"/>
</dbReference>
<dbReference type="GO" id="GO:0016491">
    <property type="term" value="F:oxidoreductase activity"/>
    <property type="evidence" value="ECO:0007669"/>
    <property type="project" value="UniProtKB-KW"/>
</dbReference>
<evidence type="ECO:0000256" key="1">
    <source>
        <dbReference type="ARBA" id="ARBA00006484"/>
    </source>
</evidence>
<reference evidence="4 5" key="1">
    <citation type="submission" date="2019-01" db="EMBL/GenBank/DDBJ databases">
        <title>Bacillus sp. M5HDSG1-1, whole genome shotgun sequence.</title>
        <authorList>
            <person name="Tuo L."/>
        </authorList>
    </citation>
    <scope>NUCLEOTIDE SEQUENCE [LARGE SCALE GENOMIC DNA]</scope>
    <source>
        <strain evidence="4 5">M5HDSG1-1</strain>
    </source>
</reference>
<dbReference type="SUPFAM" id="SSF51735">
    <property type="entry name" value="NAD(P)-binding Rossmann-fold domains"/>
    <property type="match status" value="1"/>
</dbReference>
<dbReference type="Proteomes" id="UP000288024">
    <property type="component" value="Unassembled WGS sequence"/>
</dbReference>
<dbReference type="NCBIfam" id="NF005559">
    <property type="entry name" value="PRK07231.1"/>
    <property type="match status" value="1"/>
</dbReference>
<dbReference type="FunFam" id="3.40.50.720:FF:000084">
    <property type="entry name" value="Short-chain dehydrogenase reductase"/>
    <property type="match status" value="1"/>
</dbReference>
<name>A0A3S2X8P8_9BACI</name>
<sequence>MNLELKNKTVLVTGGSKGIGKAIAMAFVEEGANVIICVRGEEALNETSAEIEKMGGSVLAVQADLTKQADVDYLISTAVDWYKTIDILVNNAGIASGFDDFESLDIDQWQHLFDVNLFGAVRVTKAVIPYMKNTGLGRIINISSESGIQPDAFMPHYNASKAALINFTKSLSKAYAADGILVNTVSPAFIMTPMLANLLKDNAAKLNISYEEAIQEFLKENRPHVEVKRPGTIEEVASAVVYLASNKASFINGVNLRVDGGSVASL</sequence>
<dbReference type="InterPro" id="IPR020904">
    <property type="entry name" value="Sc_DH/Rdtase_CS"/>
</dbReference>
<keyword evidence="2" id="KW-0560">Oxidoreductase</keyword>
<dbReference type="PANTHER" id="PTHR42879">
    <property type="entry name" value="3-OXOACYL-(ACYL-CARRIER-PROTEIN) REDUCTASE"/>
    <property type="match status" value="1"/>
</dbReference>
<accession>A0A3S2X8P8</accession>
<dbReference type="CDD" id="cd05344">
    <property type="entry name" value="BKR_like_SDR_like"/>
    <property type="match status" value="1"/>
</dbReference>
<comment type="similarity">
    <text evidence="1 3">Belongs to the short-chain dehydrogenases/reductases (SDR) family.</text>
</comment>
<evidence type="ECO:0000256" key="2">
    <source>
        <dbReference type="ARBA" id="ARBA00023002"/>
    </source>
</evidence>
<dbReference type="InterPro" id="IPR002347">
    <property type="entry name" value="SDR_fam"/>
</dbReference>
<protein>
    <submittedName>
        <fullName evidence="4">SDR family oxidoreductase</fullName>
    </submittedName>
</protein>
<dbReference type="PRINTS" id="PR00080">
    <property type="entry name" value="SDRFAMILY"/>
</dbReference>
<comment type="caution">
    <text evidence="4">The sequence shown here is derived from an EMBL/GenBank/DDBJ whole genome shotgun (WGS) entry which is preliminary data.</text>
</comment>
<proteinExistence type="inferred from homology"/>
<evidence type="ECO:0000313" key="4">
    <source>
        <dbReference type="EMBL" id="RVT62589.1"/>
    </source>
</evidence>
<dbReference type="EMBL" id="RZTZ01000004">
    <property type="protein sequence ID" value="RVT62589.1"/>
    <property type="molecule type" value="Genomic_DNA"/>
</dbReference>